<dbReference type="HOGENOM" id="CLU_045506_4_0_10"/>
<dbReference type="PANTHER" id="PTHR22595">
    <property type="entry name" value="CHITINASE-RELATED"/>
    <property type="match status" value="1"/>
</dbReference>
<dbReference type="PANTHER" id="PTHR22595:SF79">
    <property type="entry name" value="CHITINASE 12"/>
    <property type="match status" value="1"/>
</dbReference>
<dbReference type="KEGG" id="ppn:Palpr_0133"/>
<evidence type="ECO:0000313" key="6">
    <source>
        <dbReference type="EMBL" id="ADQ78295.1"/>
    </source>
</evidence>
<dbReference type="AlphaFoldDB" id="E4T0D6"/>
<keyword evidence="7" id="KW-1185">Reference proteome</keyword>
<reference key="1">
    <citation type="submission" date="2010-11" db="EMBL/GenBank/DDBJ databases">
        <title>The complete genome of Paludibacter propionicigenes DSM 17365.</title>
        <authorList>
            <consortium name="US DOE Joint Genome Institute (JGI-PGF)"/>
            <person name="Lucas S."/>
            <person name="Copeland A."/>
            <person name="Lapidus A."/>
            <person name="Bruce D."/>
            <person name="Goodwin L."/>
            <person name="Pitluck S."/>
            <person name="Kyrpides N."/>
            <person name="Mavromatis K."/>
            <person name="Ivanova N."/>
            <person name="Munk A.C."/>
            <person name="Brettin T."/>
            <person name="Detter J.C."/>
            <person name="Han C."/>
            <person name="Tapia R."/>
            <person name="Land M."/>
            <person name="Hauser L."/>
            <person name="Markowitz V."/>
            <person name="Cheng J.-F."/>
            <person name="Hugenholtz P."/>
            <person name="Woyke T."/>
            <person name="Wu D."/>
            <person name="Gronow S."/>
            <person name="Wellnitz S."/>
            <person name="Brambilla E."/>
            <person name="Klenk H.-P."/>
            <person name="Eisen J.A."/>
        </authorList>
    </citation>
    <scope>NUCLEOTIDE SEQUENCE</scope>
    <source>
        <strain>WB4</strain>
    </source>
</reference>
<evidence type="ECO:0000259" key="5">
    <source>
        <dbReference type="PROSITE" id="PS00774"/>
    </source>
</evidence>
<name>E4T0D6_PALPW</name>
<evidence type="ECO:0000256" key="1">
    <source>
        <dbReference type="ARBA" id="ARBA00022821"/>
    </source>
</evidence>
<reference evidence="6 7" key="2">
    <citation type="journal article" date="2011" name="Stand. Genomic Sci.">
        <title>Complete genome sequence of Paludibacter propionicigenes type strain (WB4).</title>
        <authorList>
            <person name="Gronow S."/>
            <person name="Munk C."/>
            <person name="Lapidus A."/>
            <person name="Nolan M."/>
            <person name="Lucas S."/>
            <person name="Hammon N."/>
            <person name="Deshpande S."/>
            <person name="Cheng J.F."/>
            <person name="Tapia R."/>
            <person name="Han C."/>
            <person name="Goodwin L."/>
            <person name="Pitluck S."/>
            <person name="Liolios K."/>
            <person name="Ivanova N."/>
            <person name="Mavromatis K."/>
            <person name="Mikhailova N."/>
            <person name="Pati A."/>
            <person name="Chen A."/>
            <person name="Palaniappan K."/>
            <person name="Land M."/>
            <person name="Hauser L."/>
            <person name="Chang Y.J."/>
            <person name="Jeffries C.D."/>
            <person name="Brambilla E."/>
            <person name="Rohde M."/>
            <person name="Goker M."/>
            <person name="Detter J.C."/>
            <person name="Woyke T."/>
            <person name="Bristow J."/>
            <person name="Eisen J.A."/>
            <person name="Markowitz V."/>
            <person name="Hugenholtz P."/>
            <person name="Kyrpides N.C."/>
            <person name="Klenk H.P."/>
        </authorList>
    </citation>
    <scope>NUCLEOTIDE SEQUENCE [LARGE SCALE GENOMIC DNA]</scope>
    <source>
        <strain evidence="7">DSM 17365 / JCM 13257 / WB4</strain>
    </source>
</reference>
<keyword evidence="6" id="KW-0378">Hydrolase</keyword>
<dbReference type="Gene3D" id="3.30.20.10">
    <property type="entry name" value="Endochitinase, domain 2"/>
    <property type="match status" value="1"/>
</dbReference>
<dbReference type="Pfam" id="PF00182">
    <property type="entry name" value="Glyco_hydro_19"/>
    <property type="match status" value="1"/>
</dbReference>
<evidence type="ECO:0000313" key="7">
    <source>
        <dbReference type="Proteomes" id="UP000008718"/>
    </source>
</evidence>
<feature type="domain" description="Glycoside hydrolase family 19 catalytic" evidence="5">
    <location>
        <begin position="197"/>
        <end position="207"/>
    </location>
</feature>
<dbReference type="OrthoDB" id="3078754at2"/>
<proteinExistence type="predicted"/>
<dbReference type="InterPro" id="IPR023346">
    <property type="entry name" value="Lysozyme-like_dom_sf"/>
</dbReference>
<accession>E4T0D6</accession>
<dbReference type="CDD" id="cd00325">
    <property type="entry name" value="chitinase_GH19"/>
    <property type="match status" value="1"/>
</dbReference>
<dbReference type="PROSITE" id="PS00774">
    <property type="entry name" value="CHITINASE_19_2"/>
    <property type="match status" value="1"/>
</dbReference>
<keyword evidence="6" id="KW-0326">Glycosidase</keyword>
<evidence type="ECO:0000256" key="4">
    <source>
        <dbReference type="PIRSR" id="PIRSR001060-2"/>
    </source>
</evidence>
<dbReference type="Gene3D" id="1.10.530.10">
    <property type="match status" value="1"/>
</dbReference>
<dbReference type="Proteomes" id="UP000008718">
    <property type="component" value="Chromosome"/>
</dbReference>
<dbReference type="EMBL" id="CP002345">
    <property type="protein sequence ID" value="ADQ78295.1"/>
    <property type="molecule type" value="Genomic_DNA"/>
</dbReference>
<sequence length="293" mass="33291">MKKALIILLSILTINGFSQTTISTKEPIRLLDNQHKKTKLTKLLNEAKWNKLFPNRYGCNSIDPLKVTGDFYSFKALVEAAKHFPDFLNSDSETQKRELSAFLANIAQETSGGWAEAPGGYFKWGLRYVEENQQGIINPYADSSKKNYPPVAGKYYYGRGPKQLSWNYNYGQFSEAWFGSKDTLLQHPELLAEDGELAFASALWFWMTPQFPKPSCHDIMTGKWKPTANDLQKGRVPGFGATLNVINGGVECGNGNELEKTSYRYEYYRYFCNYFHVSPGENITCTDQKPFGQ</sequence>
<protein>
    <submittedName>
        <fullName evidence="6">Chitinase</fullName>
        <ecNumber evidence="6">3.2.1.14</ecNumber>
    </submittedName>
</protein>
<evidence type="ECO:0000256" key="3">
    <source>
        <dbReference type="PIRSR" id="PIRSR001060-1"/>
    </source>
</evidence>
<keyword evidence="2 4" id="KW-1015">Disulfide bond</keyword>
<feature type="disulfide bond" evidence="4">
    <location>
        <begin position="252"/>
        <end position="285"/>
    </location>
</feature>
<dbReference type="PIRSF" id="PIRSF001060">
    <property type="entry name" value="Endochitinase"/>
    <property type="match status" value="1"/>
</dbReference>
<dbReference type="GO" id="GO:0008843">
    <property type="term" value="F:endochitinase activity"/>
    <property type="evidence" value="ECO:0007669"/>
    <property type="project" value="UniProtKB-EC"/>
</dbReference>
<evidence type="ECO:0000256" key="2">
    <source>
        <dbReference type="ARBA" id="ARBA00023157"/>
    </source>
</evidence>
<keyword evidence="1" id="KW-0611">Plant defense</keyword>
<dbReference type="GO" id="GO:0005975">
    <property type="term" value="P:carbohydrate metabolic process"/>
    <property type="evidence" value="ECO:0007669"/>
    <property type="project" value="InterPro"/>
</dbReference>
<dbReference type="InterPro" id="IPR000726">
    <property type="entry name" value="Glyco_hydro_19_cat"/>
</dbReference>
<organism evidence="6 7">
    <name type="scientific">Paludibacter propionicigenes (strain DSM 17365 / JCM 13257 / WB4)</name>
    <dbReference type="NCBI Taxonomy" id="694427"/>
    <lineage>
        <taxon>Bacteria</taxon>
        <taxon>Pseudomonadati</taxon>
        <taxon>Bacteroidota</taxon>
        <taxon>Bacteroidia</taxon>
        <taxon>Bacteroidales</taxon>
        <taxon>Paludibacteraceae</taxon>
        <taxon>Paludibacter</taxon>
    </lineage>
</organism>
<dbReference type="InterPro" id="IPR016283">
    <property type="entry name" value="Glyco_hydro_19"/>
</dbReference>
<dbReference type="RefSeq" id="WP_013443664.1">
    <property type="nucleotide sequence ID" value="NC_014734.1"/>
</dbReference>
<dbReference type="GO" id="GO:0016998">
    <property type="term" value="P:cell wall macromolecule catabolic process"/>
    <property type="evidence" value="ECO:0007669"/>
    <property type="project" value="InterPro"/>
</dbReference>
<dbReference type="CAZy" id="GH19">
    <property type="family name" value="Glycoside Hydrolase Family 19"/>
</dbReference>
<gene>
    <name evidence="6" type="ordered locus">Palpr_0133</name>
</gene>
<dbReference type="SUPFAM" id="SSF53955">
    <property type="entry name" value="Lysozyme-like"/>
    <property type="match status" value="1"/>
</dbReference>
<feature type="active site" description="Proton donor" evidence="3">
    <location>
        <position position="109"/>
    </location>
</feature>
<dbReference type="STRING" id="694427.Palpr_0133"/>
<dbReference type="eggNOG" id="COG3979">
    <property type="taxonomic scope" value="Bacteria"/>
</dbReference>
<dbReference type="GO" id="GO:0050832">
    <property type="term" value="P:defense response to fungus"/>
    <property type="evidence" value="ECO:0007669"/>
    <property type="project" value="UniProtKB-ARBA"/>
</dbReference>
<dbReference type="GO" id="GO:0006032">
    <property type="term" value="P:chitin catabolic process"/>
    <property type="evidence" value="ECO:0007669"/>
    <property type="project" value="InterPro"/>
</dbReference>
<dbReference type="EC" id="3.2.1.14" evidence="6"/>